<dbReference type="PIRSF" id="PIRSF016578">
    <property type="entry name" value="HsaA"/>
    <property type="match status" value="1"/>
</dbReference>
<evidence type="ECO:0000313" key="4">
    <source>
        <dbReference type="EMBL" id="TKV78414.1"/>
    </source>
</evidence>
<dbReference type="PANTHER" id="PTHR43884:SF12">
    <property type="entry name" value="ISOVALERYL-COA DEHYDROGENASE, MITOCHONDRIAL-RELATED"/>
    <property type="match status" value="1"/>
</dbReference>
<accession>A0A4U6RTV0</accession>
<dbReference type="SUPFAM" id="SSF56645">
    <property type="entry name" value="Acyl-CoA dehydrogenase NM domain-like"/>
    <property type="match status" value="1"/>
</dbReference>
<dbReference type="InterPro" id="IPR036250">
    <property type="entry name" value="AcylCo_DH-like_C"/>
</dbReference>
<gene>
    <name evidence="4" type="ORF">FDV58_26225</name>
</gene>
<proteinExistence type="predicted"/>
<dbReference type="GO" id="GO:0003995">
    <property type="term" value="F:acyl-CoA dehydrogenase activity"/>
    <property type="evidence" value="ECO:0007669"/>
    <property type="project" value="TreeGrafter"/>
</dbReference>
<sequence>MNKPQGVDLVERARALAPLITSEADEIERTRRLTPSVTAALVENGLYRALLPKRFGGAEATLDAFMQMQEEIAKADASTAWCLGQCSVCAMTAAYLEPDAANEIFNTAPGILAWGAIAHEVRAEPGGYRASARWDFASGSRQASWLGAHVRVVEADGSPRKRADGSPEIRTILFPMSSATMYDVWDVIGLKGTGTDSYSVDNLFIPEKFAALRDDPAACREGGPLYKLSTNMVFSMGFAATSLGVARAMLDAATELARGKTPQGLKAMRDNNAVQGQIGRTEASVRAARAYLYATANEVWRDLANGDPITEAHRVAIRIASTWTIHQSAAVVDTAYHMSGATAVFAKNPFERRFRDMHAIAQQIQARDTQYEDAGKAILAGDLSAPPTAR</sequence>
<dbReference type="Gene3D" id="2.40.110.10">
    <property type="entry name" value="Butyryl-CoA Dehydrogenase, subunit A, domain 2"/>
    <property type="match status" value="1"/>
</dbReference>
<dbReference type="InterPro" id="IPR046373">
    <property type="entry name" value="Acyl-CoA_Oxase/DH_mid-dom_sf"/>
</dbReference>
<protein>
    <submittedName>
        <fullName evidence="4">Acyl-CoA dehydrogenase</fullName>
    </submittedName>
</protein>
<dbReference type="PANTHER" id="PTHR43884">
    <property type="entry name" value="ACYL-COA DEHYDROGENASE"/>
    <property type="match status" value="1"/>
</dbReference>
<evidence type="ECO:0000259" key="3">
    <source>
        <dbReference type="Pfam" id="PF08028"/>
    </source>
</evidence>
<dbReference type="Pfam" id="PF02771">
    <property type="entry name" value="Acyl-CoA_dh_N"/>
    <property type="match status" value="1"/>
</dbReference>
<organism evidence="4 5">
    <name type="scientific">Bradyrhizobium elkanii</name>
    <dbReference type="NCBI Taxonomy" id="29448"/>
    <lineage>
        <taxon>Bacteria</taxon>
        <taxon>Pseudomonadati</taxon>
        <taxon>Pseudomonadota</taxon>
        <taxon>Alphaproteobacteria</taxon>
        <taxon>Hyphomicrobiales</taxon>
        <taxon>Nitrobacteraceae</taxon>
        <taxon>Bradyrhizobium</taxon>
    </lineage>
</organism>
<dbReference type="InterPro" id="IPR037069">
    <property type="entry name" value="AcylCoA_DH/ox_N_sf"/>
</dbReference>
<dbReference type="AlphaFoldDB" id="A0A4U6RTV0"/>
<evidence type="ECO:0000259" key="2">
    <source>
        <dbReference type="Pfam" id="PF02771"/>
    </source>
</evidence>
<evidence type="ECO:0000256" key="1">
    <source>
        <dbReference type="ARBA" id="ARBA00023002"/>
    </source>
</evidence>
<evidence type="ECO:0000313" key="5">
    <source>
        <dbReference type="Proteomes" id="UP000305095"/>
    </source>
</evidence>
<dbReference type="InterPro" id="IPR009100">
    <property type="entry name" value="AcylCoA_DH/oxidase_NM_dom_sf"/>
</dbReference>
<dbReference type="Gene3D" id="1.10.540.10">
    <property type="entry name" value="Acyl-CoA dehydrogenase/oxidase, N-terminal domain"/>
    <property type="match status" value="1"/>
</dbReference>
<name>A0A4U6RTV0_BRAEL</name>
<dbReference type="Proteomes" id="UP000305095">
    <property type="component" value="Unassembled WGS sequence"/>
</dbReference>
<dbReference type="GO" id="GO:0050660">
    <property type="term" value="F:flavin adenine dinucleotide binding"/>
    <property type="evidence" value="ECO:0007669"/>
    <property type="project" value="InterPro"/>
</dbReference>
<dbReference type="SUPFAM" id="SSF47203">
    <property type="entry name" value="Acyl-CoA dehydrogenase C-terminal domain-like"/>
    <property type="match status" value="1"/>
</dbReference>
<comment type="caution">
    <text evidence="4">The sequence shown here is derived from an EMBL/GenBank/DDBJ whole genome shotgun (WGS) entry which is preliminary data.</text>
</comment>
<dbReference type="EMBL" id="SZZP01000017">
    <property type="protein sequence ID" value="TKV78414.1"/>
    <property type="molecule type" value="Genomic_DNA"/>
</dbReference>
<feature type="domain" description="Acyl-CoA dehydrogenase/oxidase N-terminal" evidence="2">
    <location>
        <begin position="20"/>
        <end position="90"/>
    </location>
</feature>
<dbReference type="Gene3D" id="1.20.140.10">
    <property type="entry name" value="Butyryl-CoA Dehydrogenase, subunit A, domain 3"/>
    <property type="match status" value="1"/>
</dbReference>
<dbReference type="InterPro" id="IPR013107">
    <property type="entry name" value="Acyl-CoA_DH_C"/>
</dbReference>
<reference evidence="4 5" key="1">
    <citation type="submission" date="2019-05" db="EMBL/GenBank/DDBJ databases">
        <title>Draft Genome of Bradyrhizobium elkanii strain SEMIA 938, Used in Commercial Inoculants for Lupinus spp. in Brazil.</title>
        <authorList>
            <person name="Hungria M."/>
            <person name="Delamuta J.R.M."/>
            <person name="Ribeiro R.A."/>
            <person name="Nogueira M.A."/>
        </authorList>
    </citation>
    <scope>NUCLEOTIDE SEQUENCE [LARGE SCALE GENOMIC DNA]</scope>
    <source>
        <strain evidence="4 5">Semia 938</strain>
    </source>
</reference>
<keyword evidence="1" id="KW-0560">Oxidoreductase</keyword>
<feature type="domain" description="Acyl-CoA dehydrogenase C-terminal" evidence="3">
    <location>
        <begin position="237"/>
        <end position="363"/>
    </location>
</feature>
<dbReference type="Pfam" id="PF08028">
    <property type="entry name" value="Acyl-CoA_dh_2"/>
    <property type="match status" value="1"/>
</dbReference>
<dbReference type="InterPro" id="IPR013786">
    <property type="entry name" value="AcylCoA_DH/ox_N"/>
</dbReference>
<dbReference type="RefSeq" id="WP_137481258.1">
    <property type="nucleotide sequence ID" value="NZ_SZZP01000017.1"/>
</dbReference>